<evidence type="ECO:0000313" key="14">
    <source>
        <dbReference type="EMBL" id="OHA41012.1"/>
    </source>
</evidence>
<evidence type="ECO:0000256" key="9">
    <source>
        <dbReference type="NCBIfam" id="TIGR00362"/>
    </source>
</evidence>
<feature type="domain" description="Chromosomal replication initiator DnaA C-terminal" evidence="13">
    <location>
        <begin position="356"/>
        <end position="425"/>
    </location>
</feature>
<dbReference type="GO" id="GO:0006270">
    <property type="term" value="P:DNA replication initiation"/>
    <property type="evidence" value="ECO:0007669"/>
    <property type="project" value="UniProtKB-UniRule"/>
</dbReference>
<accession>A0A1G2P072</accession>
<evidence type="ECO:0000256" key="5">
    <source>
        <dbReference type="ARBA" id="ARBA00022840"/>
    </source>
</evidence>
<dbReference type="SMART" id="SM00382">
    <property type="entry name" value="AAA"/>
    <property type="match status" value="1"/>
</dbReference>
<feature type="binding site" evidence="8">
    <location>
        <position position="161"/>
    </location>
    <ligand>
        <name>ATP</name>
        <dbReference type="ChEBI" id="CHEBI:30616"/>
    </ligand>
</feature>
<dbReference type="FunFam" id="3.40.50.300:FF:000668">
    <property type="entry name" value="Chromosomal replication initiator protein DnaA"/>
    <property type="match status" value="1"/>
</dbReference>
<comment type="subunit">
    <text evidence="8">Oligomerizes as a right-handed, spiral filament on DNA at oriC.</text>
</comment>
<dbReference type="InterPro" id="IPR024633">
    <property type="entry name" value="DnaA_N_dom"/>
</dbReference>
<dbReference type="CDD" id="cd00009">
    <property type="entry name" value="AAA"/>
    <property type="match status" value="1"/>
</dbReference>
<dbReference type="Gene3D" id="3.40.50.300">
    <property type="entry name" value="P-loop containing nucleotide triphosphate hydrolases"/>
    <property type="match status" value="1"/>
</dbReference>
<comment type="similarity">
    <text evidence="1 8 11">Belongs to the DnaA family.</text>
</comment>
<dbReference type="InterPro" id="IPR038454">
    <property type="entry name" value="DnaA_N_sf"/>
</dbReference>
<dbReference type="InterPro" id="IPR013317">
    <property type="entry name" value="DnaA_dom"/>
</dbReference>
<evidence type="ECO:0000256" key="4">
    <source>
        <dbReference type="ARBA" id="ARBA00022741"/>
    </source>
</evidence>
<dbReference type="InterPro" id="IPR013159">
    <property type="entry name" value="DnaA_C"/>
</dbReference>
<evidence type="ECO:0000256" key="11">
    <source>
        <dbReference type="RuleBase" id="RU004227"/>
    </source>
</evidence>
<keyword evidence="5 8" id="KW-0067">ATP-binding</keyword>
<dbReference type="Pfam" id="PF08299">
    <property type="entry name" value="Bac_DnaA_C"/>
    <property type="match status" value="1"/>
</dbReference>
<dbReference type="GO" id="GO:0003688">
    <property type="term" value="F:DNA replication origin binding"/>
    <property type="evidence" value="ECO:0007669"/>
    <property type="project" value="UniProtKB-UniRule"/>
</dbReference>
<feature type="binding site" evidence="8">
    <location>
        <position position="157"/>
    </location>
    <ligand>
        <name>ATP</name>
        <dbReference type="ChEBI" id="CHEBI:30616"/>
    </ligand>
</feature>
<dbReference type="InterPro" id="IPR018312">
    <property type="entry name" value="Chromosome_initiator_DnaA_CS"/>
</dbReference>
<dbReference type="GO" id="GO:0008289">
    <property type="term" value="F:lipid binding"/>
    <property type="evidence" value="ECO:0007669"/>
    <property type="project" value="UniProtKB-KW"/>
</dbReference>
<feature type="region of interest" description="Domain I, interacts with DnaA modulators" evidence="8">
    <location>
        <begin position="1"/>
        <end position="92"/>
    </location>
</feature>
<evidence type="ECO:0000256" key="7">
    <source>
        <dbReference type="ARBA" id="ARBA00023125"/>
    </source>
</evidence>
<protein>
    <recommendedName>
        <fullName evidence="8 9">Chromosomal replication initiator protein DnaA</fullName>
    </recommendedName>
</protein>
<dbReference type="SUPFAM" id="SSF48295">
    <property type="entry name" value="TrpR-like"/>
    <property type="match status" value="1"/>
</dbReference>
<feature type="region of interest" description="Domain III, AAA+ region" evidence="8">
    <location>
        <begin position="113"/>
        <end position="329"/>
    </location>
</feature>
<organism evidence="14 15">
    <name type="scientific">Candidatus Taylorbacteria bacterium RIFCSPLOWO2_02_FULL_46_40</name>
    <dbReference type="NCBI Taxonomy" id="1802329"/>
    <lineage>
        <taxon>Bacteria</taxon>
        <taxon>Candidatus Tayloriibacteriota</taxon>
    </lineage>
</organism>
<evidence type="ECO:0000256" key="8">
    <source>
        <dbReference type="HAMAP-Rule" id="MF_00377"/>
    </source>
</evidence>
<dbReference type="NCBIfam" id="TIGR00362">
    <property type="entry name" value="DnaA"/>
    <property type="match status" value="1"/>
</dbReference>
<dbReference type="Gene3D" id="1.10.8.60">
    <property type="match status" value="1"/>
</dbReference>
<dbReference type="EMBL" id="MHSH01000040">
    <property type="protein sequence ID" value="OHA41012.1"/>
    <property type="molecule type" value="Genomic_DNA"/>
</dbReference>
<proteinExistence type="inferred from homology"/>
<dbReference type="PANTHER" id="PTHR30050">
    <property type="entry name" value="CHROMOSOMAL REPLICATION INITIATOR PROTEIN DNAA"/>
    <property type="match status" value="1"/>
</dbReference>
<feature type="region of interest" description="Domain IV, binds dsDNA" evidence="8">
    <location>
        <begin position="330"/>
        <end position="446"/>
    </location>
</feature>
<dbReference type="GO" id="GO:0006275">
    <property type="term" value="P:regulation of DNA replication"/>
    <property type="evidence" value="ECO:0007669"/>
    <property type="project" value="UniProtKB-UniRule"/>
</dbReference>
<evidence type="ECO:0000256" key="3">
    <source>
        <dbReference type="ARBA" id="ARBA00022705"/>
    </source>
</evidence>
<dbReference type="InterPro" id="IPR020591">
    <property type="entry name" value="Chromosome_initiator_DnaA-like"/>
</dbReference>
<name>A0A1G2P072_9BACT</name>
<dbReference type="InterPro" id="IPR003593">
    <property type="entry name" value="AAA+_ATPase"/>
</dbReference>
<keyword evidence="2 8" id="KW-0963">Cytoplasm</keyword>
<evidence type="ECO:0000313" key="15">
    <source>
        <dbReference type="Proteomes" id="UP000176429"/>
    </source>
</evidence>
<evidence type="ECO:0000259" key="13">
    <source>
        <dbReference type="SMART" id="SM00760"/>
    </source>
</evidence>
<keyword evidence="6 8" id="KW-0446">Lipid-binding</keyword>
<sequence>MKDNSKLWAEVLAQIELSVSKATFATWFKGTHINKSEDGIIHLGVPNPFVKDWLSKHFHLNILKFLRDLGGDVRSLVYVISKEEPLKEEGEQKIKNVVGELPLTEYYINKDDNLNPRYTFDNFIVGPFNELAYAAAQVIIKKPGISYNPLFVHGDTGHGKTHLIQSVGNKIKSQSPNKLVYYITSEKFTMDYVSSVQLNRANQFKEKYRKYDVFIMDDIQFLSNKEKTQEELFHLFNTLYENNKQIIFSSDRHPNYIPELEERLKSRFSAGMVINIPKPDHESRMAIVRAKARINGFMLADEAVDIIASTLEGNIRELEGVVNSIICQTQVKNRDLSLNEIRNIVKNNQRPKKNVSVQEVIKIVADYYNIEEASIYEKTRKKEIVKPRQLAMYILREDFNASYPSIGQKLGGRDHTTVIHSCEKIKNDLKKDPALSQEISQIRAML</sequence>
<dbReference type="GO" id="GO:0005524">
    <property type="term" value="F:ATP binding"/>
    <property type="evidence" value="ECO:0007669"/>
    <property type="project" value="UniProtKB-UniRule"/>
</dbReference>
<dbReference type="PRINTS" id="PR00051">
    <property type="entry name" value="DNAA"/>
</dbReference>
<comment type="function">
    <text evidence="8 10">Plays an essential role in the initiation and regulation of chromosomal replication. ATP-DnaA binds to the origin of replication (oriC) to initiate formation of the DNA replication initiation complex once per cell cycle. Binds the DnaA box (a 9 base pair repeat at the origin) and separates the double-stranded (ds)DNA. Forms a right-handed helical filament on oriC DNA; dsDNA binds to the exterior of the filament while single-stranded (ss)DNA is stabiized in the filament's interior. The ATP-DnaA-oriC complex binds and stabilizes one strand of the AT-rich DNA unwinding element (DUE), permitting loading of DNA polymerase. After initiation quickly degrades to an ADP-DnaA complex that is not apt for DNA replication. Binds acidic phospholipids.</text>
</comment>
<evidence type="ECO:0000256" key="1">
    <source>
        <dbReference type="ARBA" id="ARBA00006583"/>
    </source>
</evidence>
<comment type="caution">
    <text evidence="8">Lacks conserved residue(s) required for the propagation of feature annotation.</text>
</comment>
<dbReference type="GO" id="GO:0005737">
    <property type="term" value="C:cytoplasm"/>
    <property type="evidence" value="ECO:0007669"/>
    <property type="project" value="UniProtKB-SubCell"/>
</dbReference>
<comment type="subcellular location">
    <subcellularLocation>
        <location evidence="8">Cytoplasm</location>
    </subcellularLocation>
</comment>
<dbReference type="InterPro" id="IPR001957">
    <property type="entry name" value="Chromosome_initiator_DnaA"/>
</dbReference>
<keyword evidence="7 8" id="KW-0238">DNA-binding</keyword>
<evidence type="ECO:0000256" key="10">
    <source>
        <dbReference type="RuleBase" id="RU000577"/>
    </source>
</evidence>
<keyword evidence="4 8" id="KW-0547">Nucleotide-binding</keyword>
<dbReference type="InterPro" id="IPR010921">
    <property type="entry name" value="Trp_repressor/repl_initiator"/>
</dbReference>
<evidence type="ECO:0000259" key="12">
    <source>
        <dbReference type="SMART" id="SM00382"/>
    </source>
</evidence>
<dbReference type="HAMAP" id="MF_00377">
    <property type="entry name" value="DnaA_bact"/>
    <property type="match status" value="1"/>
</dbReference>
<reference evidence="14 15" key="1">
    <citation type="journal article" date="2016" name="Nat. Commun.">
        <title>Thousands of microbial genomes shed light on interconnected biogeochemical processes in an aquifer system.</title>
        <authorList>
            <person name="Anantharaman K."/>
            <person name="Brown C.T."/>
            <person name="Hug L.A."/>
            <person name="Sharon I."/>
            <person name="Castelle C.J."/>
            <person name="Probst A.J."/>
            <person name="Thomas B.C."/>
            <person name="Singh A."/>
            <person name="Wilkins M.J."/>
            <person name="Karaoz U."/>
            <person name="Brodie E.L."/>
            <person name="Williams K.H."/>
            <person name="Hubbard S.S."/>
            <person name="Banfield J.F."/>
        </authorList>
    </citation>
    <scope>NUCLEOTIDE SEQUENCE [LARGE SCALE GENOMIC DNA]</scope>
</reference>
<dbReference type="Proteomes" id="UP000176429">
    <property type="component" value="Unassembled WGS sequence"/>
</dbReference>
<keyword evidence="3 8" id="KW-0235">DNA replication</keyword>
<dbReference type="SUPFAM" id="SSF52540">
    <property type="entry name" value="P-loop containing nucleoside triphosphate hydrolases"/>
    <property type="match status" value="1"/>
</dbReference>
<dbReference type="PANTHER" id="PTHR30050:SF2">
    <property type="entry name" value="CHROMOSOMAL REPLICATION INITIATOR PROTEIN DNAA"/>
    <property type="match status" value="1"/>
</dbReference>
<evidence type="ECO:0000256" key="2">
    <source>
        <dbReference type="ARBA" id="ARBA00022490"/>
    </source>
</evidence>
<comment type="domain">
    <text evidence="8">Domain I is involved in oligomerization and binding regulators, domain II is flexibile and of varying length in different bacteria, domain III forms the AAA+ region, while domain IV binds dsDNA.</text>
</comment>
<feature type="domain" description="AAA+ ATPase" evidence="12">
    <location>
        <begin position="146"/>
        <end position="278"/>
    </location>
</feature>
<feature type="binding site" evidence="8">
    <location>
        <position position="160"/>
    </location>
    <ligand>
        <name>ATP</name>
        <dbReference type="ChEBI" id="CHEBI:30616"/>
    </ligand>
</feature>
<gene>
    <name evidence="8" type="primary">dnaA</name>
    <name evidence="14" type="ORF">A3H68_01535</name>
</gene>
<dbReference type="Gene3D" id="1.10.1750.10">
    <property type="match status" value="1"/>
</dbReference>
<dbReference type="GO" id="GO:0005886">
    <property type="term" value="C:plasma membrane"/>
    <property type="evidence" value="ECO:0007669"/>
    <property type="project" value="TreeGrafter"/>
</dbReference>
<comment type="caution">
    <text evidence="14">The sequence shown here is derived from an EMBL/GenBank/DDBJ whole genome shotgun (WGS) entry which is preliminary data.</text>
</comment>
<dbReference type="InterPro" id="IPR027417">
    <property type="entry name" value="P-loop_NTPase"/>
</dbReference>
<dbReference type="CDD" id="cd06571">
    <property type="entry name" value="Bac_DnaA_C"/>
    <property type="match status" value="1"/>
</dbReference>
<evidence type="ECO:0000256" key="6">
    <source>
        <dbReference type="ARBA" id="ARBA00023121"/>
    </source>
</evidence>
<dbReference type="Gene3D" id="3.30.300.180">
    <property type="match status" value="1"/>
</dbReference>
<dbReference type="Pfam" id="PF00308">
    <property type="entry name" value="Bac_DnaA"/>
    <property type="match status" value="1"/>
</dbReference>
<feature type="binding site" evidence="8">
    <location>
        <position position="159"/>
    </location>
    <ligand>
        <name>ATP</name>
        <dbReference type="ChEBI" id="CHEBI:30616"/>
    </ligand>
</feature>
<dbReference type="Pfam" id="PF11638">
    <property type="entry name" value="DnaA_N"/>
    <property type="match status" value="1"/>
</dbReference>
<dbReference type="SMART" id="SM00760">
    <property type="entry name" value="Bac_DnaA_C"/>
    <property type="match status" value="1"/>
</dbReference>
<dbReference type="PROSITE" id="PS01008">
    <property type="entry name" value="DNAA"/>
    <property type="match status" value="1"/>
</dbReference>
<dbReference type="AlphaFoldDB" id="A0A1G2P072"/>